<dbReference type="GO" id="GO:0005524">
    <property type="term" value="F:ATP binding"/>
    <property type="evidence" value="ECO:0007669"/>
    <property type="project" value="UniProtKB-KW"/>
</dbReference>
<dbReference type="Gene3D" id="3.40.50.300">
    <property type="entry name" value="P-loop containing nucleotide triphosphate hydrolases"/>
    <property type="match status" value="1"/>
</dbReference>
<dbReference type="OrthoDB" id="9802264at2"/>
<dbReference type="PANTHER" id="PTHR43514:SF1">
    <property type="entry name" value="SULFATE_THIOSULFATE IMPORT ATP-BINDING PROTEIN CYSA"/>
    <property type="match status" value="1"/>
</dbReference>
<feature type="domain" description="ABC transporter" evidence="3">
    <location>
        <begin position="2"/>
        <end position="232"/>
    </location>
</feature>
<keyword evidence="5" id="KW-1185">Reference proteome</keyword>
<gene>
    <name evidence="4" type="ORF">DES51_111116</name>
</gene>
<evidence type="ECO:0000256" key="2">
    <source>
        <dbReference type="ARBA" id="ARBA00022840"/>
    </source>
</evidence>
<dbReference type="PANTHER" id="PTHR43514">
    <property type="entry name" value="ABC TRANSPORTER I FAMILY MEMBER 10"/>
    <property type="match status" value="1"/>
</dbReference>
<organism evidence="4 5">
    <name type="scientific">Dielma fastidiosa</name>
    <dbReference type="NCBI Taxonomy" id="1034346"/>
    <lineage>
        <taxon>Bacteria</taxon>
        <taxon>Bacillati</taxon>
        <taxon>Bacillota</taxon>
        <taxon>Erysipelotrichia</taxon>
        <taxon>Erysipelotrichales</taxon>
        <taxon>Erysipelotrichaceae</taxon>
        <taxon>Dielma</taxon>
    </lineage>
</organism>
<keyword evidence="1" id="KW-0547">Nucleotide-binding</keyword>
<dbReference type="PROSITE" id="PS50893">
    <property type="entry name" value="ABC_TRANSPORTER_2"/>
    <property type="match status" value="1"/>
</dbReference>
<dbReference type="InterPro" id="IPR050334">
    <property type="entry name" value="Molybdenum_import_ModC"/>
</dbReference>
<dbReference type="InterPro" id="IPR017871">
    <property type="entry name" value="ABC_transporter-like_CS"/>
</dbReference>
<dbReference type="InterPro" id="IPR003439">
    <property type="entry name" value="ABC_transporter-like_ATP-bd"/>
</dbReference>
<evidence type="ECO:0000256" key="1">
    <source>
        <dbReference type="ARBA" id="ARBA00022741"/>
    </source>
</evidence>
<dbReference type="SUPFAM" id="SSF52540">
    <property type="entry name" value="P-loop containing nucleoside triphosphate hydrolases"/>
    <property type="match status" value="1"/>
</dbReference>
<dbReference type="STRING" id="1034346.GCA_000313565_03280"/>
<evidence type="ECO:0000313" key="4">
    <source>
        <dbReference type="EMBL" id="PXX77364.1"/>
    </source>
</evidence>
<accession>A0A2V2FY52</accession>
<keyword evidence="2 4" id="KW-0067">ATP-binding</keyword>
<dbReference type="SMART" id="SM00382">
    <property type="entry name" value="AAA"/>
    <property type="match status" value="1"/>
</dbReference>
<proteinExistence type="predicted"/>
<dbReference type="PROSITE" id="PS00211">
    <property type="entry name" value="ABC_TRANSPORTER_1"/>
    <property type="match status" value="1"/>
</dbReference>
<sequence length="340" mass="39146">MSLWVDIEKQVGNFTLKVKFHDQDHILGLLGASGCGKTMTLKCIAGIIKPDRGKIILNDRVLFDSERRINLKPQARRVGYLFQNYALFPNMTIYENLKMAYHGPKEAAQSRIEALLDSFYIRALADHYPHQCSGGQQQRAALARMLISDPEIILLDEPFSALDEYLKWQCEQELMRLFKVFKRDVLLVSHNRSEIYRLCNSIVVMNQGDVESMNTKDELFKDPKTLSACLLTGCKNISRVEAGVAVDWQLPFTMKQPCAYIGVRAHTIRIREAEHSIPCRIEAVIDDVFSRIYLVHPIHVHHENEYTTLRLEFNKGKYSHQVGDVIPILIDEQELIYLKQ</sequence>
<dbReference type="InterPro" id="IPR003593">
    <property type="entry name" value="AAA+_ATPase"/>
</dbReference>
<evidence type="ECO:0000259" key="3">
    <source>
        <dbReference type="PROSITE" id="PS50893"/>
    </source>
</evidence>
<comment type="caution">
    <text evidence="4">The sequence shown here is derived from an EMBL/GenBank/DDBJ whole genome shotgun (WGS) entry which is preliminary data.</text>
</comment>
<protein>
    <submittedName>
        <fullName evidence="4">Molybdate transport system ATP-binding protein</fullName>
    </submittedName>
</protein>
<name>A0A2V2FY52_9FIRM</name>
<dbReference type="AlphaFoldDB" id="A0A2V2FY52"/>
<dbReference type="EMBL" id="QJKH01000011">
    <property type="protein sequence ID" value="PXX77364.1"/>
    <property type="molecule type" value="Genomic_DNA"/>
</dbReference>
<dbReference type="GO" id="GO:0016887">
    <property type="term" value="F:ATP hydrolysis activity"/>
    <property type="evidence" value="ECO:0007669"/>
    <property type="project" value="InterPro"/>
</dbReference>
<dbReference type="GeneID" id="94442380"/>
<dbReference type="Pfam" id="PF00005">
    <property type="entry name" value="ABC_tran"/>
    <property type="match status" value="1"/>
</dbReference>
<evidence type="ECO:0000313" key="5">
    <source>
        <dbReference type="Proteomes" id="UP000247612"/>
    </source>
</evidence>
<dbReference type="RefSeq" id="WP_022939558.1">
    <property type="nucleotide sequence ID" value="NZ_CABKRQ010000010.1"/>
</dbReference>
<dbReference type="InterPro" id="IPR027417">
    <property type="entry name" value="P-loop_NTPase"/>
</dbReference>
<reference evidence="4 5" key="1">
    <citation type="submission" date="2018-05" db="EMBL/GenBank/DDBJ databases">
        <title>Genomic Encyclopedia of Type Strains, Phase IV (KMG-IV): sequencing the most valuable type-strain genomes for metagenomic binning, comparative biology and taxonomic classification.</title>
        <authorList>
            <person name="Goeker M."/>
        </authorList>
    </citation>
    <scope>NUCLEOTIDE SEQUENCE [LARGE SCALE GENOMIC DNA]</scope>
    <source>
        <strain evidence="4 5">JC118</strain>
    </source>
</reference>
<dbReference type="Proteomes" id="UP000247612">
    <property type="component" value="Unassembled WGS sequence"/>
</dbReference>